<comment type="caution">
    <text evidence="1">The sequence shown here is derived from an EMBL/GenBank/DDBJ whole genome shotgun (WGS) entry which is preliminary data.</text>
</comment>
<keyword evidence="2" id="KW-1185">Reference proteome</keyword>
<name>A0ABP7IYN1_9ACTN</name>
<proteinExistence type="predicted"/>
<dbReference type="RefSeq" id="WP_344947152.1">
    <property type="nucleotide sequence ID" value="NZ_BAAAZR010000028.1"/>
</dbReference>
<sequence>MPPSGQWADDLERLELIVRQTEEVMRDLGDAQAQIKEITGEGEGADGMVQVVSGSGGRLKTITMDPRVMRLDPGDLGREMTRAVQAAQDAAERSSLEIIDRVRARAATLEEPLDETFVRRRVERVAREIDAD</sequence>
<evidence type="ECO:0000313" key="1">
    <source>
        <dbReference type="EMBL" id="GAA3829718.1"/>
    </source>
</evidence>
<gene>
    <name evidence="1" type="ORF">GCM10022226_58220</name>
</gene>
<dbReference type="Pfam" id="PF02575">
    <property type="entry name" value="YbaB_DNA_bd"/>
    <property type="match status" value="1"/>
</dbReference>
<dbReference type="Proteomes" id="UP001500888">
    <property type="component" value="Unassembled WGS sequence"/>
</dbReference>
<evidence type="ECO:0000313" key="2">
    <source>
        <dbReference type="Proteomes" id="UP001500888"/>
    </source>
</evidence>
<reference evidence="2" key="1">
    <citation type="journal article" date="2019" name="Int. J. Syst. Evol. Microbiol.">
        <title>The Global Catalogue of Microorganisms (GCM) 10K type strain sequencing project: providing services to taxonomists for standard genome sequencing and annotation.</title>
        <authorList>
            <consortium name="The Broad Institute Genomics Platform"/>
            <consortium name="The Broad Institute Genome Sequencing Center for Infectious Disease"/>
            <person name="Wu L."/>
            <person name="Ma J."/>
        </authorList>
    </citation>
    <scope>NUCLEOTIDE SEQUENCE [LARGE SCALE GENOMIC DNA]</scope>
    <source>
        <strain evidence="2">JCM 16908</strain>
    </source>
</reference>
<dbReference type="EMBL" id="BAAAZR010000028">
    <property type="protein sequence ID" value="GAA3829718.1"/>
    <property type="molecule type" value="Genomic_DNA"/>
</dbReference>
<protein>
    <recommendedName>
        <fullName evidence="3">YbaB/EbfC family DNA-binding protein</fullName>
    </recommendedName>
</protein>
<dbReference type="InterPro" id="IPR036894">
    <property type="entry name" value="YbaB-like_sf"/>
</dbReference>
<organism evidence="1 2">
    <name type="scientific">Sphaerisporangium flaviroseum</name>
    <dbReference type="NCBI Taxonomy" id="509199"/>
    <lineage>
        <taxon>Bacteria</taxon>
        <taxon>Bacillati</taxon>
        <taxon>Actinomycetota</taxon>
        <taxon>Actinomycetes</taxon>
        <taxon>Streptosporangiales</taxon>
        <taxon>Streptosporangiaceae</taxon>
        <taxon>Sphaerisporangium</taxon>
    </lineage>
</organism>
<dbReference type="InterPro" id="IPR004401">
    <property type="entry name" value="YbaB/EbfC"/>
</dbReference>
<dbReference type="Gene3D" id="3.30.1310.10">
    <property type="entry name" value="Nucleoid-associated protein YbaB-like domain"/>
    <property type="match status" value="1"/>
</dbReference>
<accession>A0ABP7IYN1</accession>
<evidence type="ECO:0008006" key="3">
    <source>
        <dbReference type="Google" id="ProtNLM"/>
    </source>
</evidence>
<dbReference type="SUPFAM" id="SSF82607">
    <property type="entry name" value="YbaB-like"/>
    <property type="match status" value="1"/>
</dbReference>